<evidence type="ECO:0000313" key="15">
    <source>
        <dbReference type="EMBL" id="CDG85445.1"/>
    </source>
</evidence>
<keyword evidence="8" id="KW-0862">Zinc</keyword>
<dbReference type="HOGENOM" id="CLU_053281_0_0_4"/>
<comment type="subcellular location">
    <subcellularLocation>
        <location evidence="2">Cell membrane</location>
        <topology evidence="2">Multi-pass membrane protein</topology>
    </subcellularLocation>
</comment>
<evidence type="ECO:0000313" key="16">
    <source>
        <dbReference type="Proteomes" id="UP000027604"/>
    </source>
</evidence>
<feature type="domain" description="Peptidase M48" evidence="14">
    <location>
        <begin position="84"/>
        <end position="173"/>
    </location>
</feature>
<evidence type="ECO:0000256" key="6">
    <source>
        <dbReference type="ARBA" id="ARBA00022723"/>
    </source>
</evidence>
<dbReference type="GO" id="GO:0046872">
    <property type="term" value="F:metal ion binding"/>
    <property type="evidence" value="ECO:0007669"/>
    <property type="project" value="UniProtKB-KW"/>
</dbReference>
<dbReference type="InterPro" id="IPR050083">
    <property type="entry name" value="HtpX_protease"/>
</dbReference>
<keyword evidence="7" id="KW-0378">Hydrolase</keyword>
<dbReference type="PANTHER" id="PTHR43221">
    <property type="entry name" value="PROTEASE HTPX"/>
    <property type="match status" value="1"/>
</dbReference>
<sequence length="459" mass="50039">MDEGFVRPAEPAPFSAPGAIRVYPKEQKLFTILLVLSALFWLALTVATVGLVWLLLALLYVFGLAAHSYFMSHLQGHGVKVGAQQFPDLHARFNACCDAVGLPQRPEFYVMTGNGVLNAFATRFLRRNYVVLLSDVVDALQDDPPALNFYIGHELGHIVQKHLVRHWWIGTMMLTPLLGSAYSRAREYTCDQYGLACCDDSRSALHALAVLAAGGKRWKTINFDAYIAQSGASGGFWMSLNELTGDYPWLSKRFARVRSGDAATFPRRHPLAWFFAALVPRTGFGVLGGLIVYSYLALVLFALALPAYQHFRNASQEATSTAYQEEMPEAQQQALIAAAYAHGMAAGEYVTAFVGKHQRLPEDMNEAGFTATSPAVYEIGIAPENGALTIVLAAPMMGVEIELVPNSSAHLGHWNCNVNVALPANLLPPACHYAAHDEEEQEADGGDEGTALEPAPKKT</sequence>
<keyword evidence="4" id="KW-0645">Protease</keyword>
<evidence type="ECO:0000256" key="9">
    <source>
        <dbReference type="ARBA" id="ARBA00022989"/>
    </source>
</evidence>
<name>W0VCS8_9BURK</name>
<evidence type="ECO:0000256" key="2">
    <source>
        <dbReference type="ARBA" id="ARBA00004651"/>
    </source>
</evidence>
<evidence type="ECO:0000256" key="13">
    <source>
        <dbReference type="SAM" id="Phobius"/>
    </source>
</evidence>
<dbReference type="EMBL" id="HG322949">
    <property type="protein sequence ID" value="CDG85445.1"/>
    <property type="molecule type" value="Genomic_DNA"/>
</dbReference>
<evidence type="ECO:0000259" key="14">
    <source>
        <dbReference type="Pfam" id="PF01435"/>
    </source>
</evidence>
<dbReference type="Gene3D" id="3.30.2010.10">
    <property type="entry name" value="Metalloproteases ('zincins'), catalytic domain"/>
    <property type="match status" value="1"/>
</dbReference>
<keyword evidence="9 13" id="KW-1133">Transmembrane helix</keyword>
<feature type="compositionally biased region" description="Acidic residues" evidence="12">
    <location>
        <begin position="437"/>
        <end position="447"/>
    </location>
</feature>
<dbReference type="Gene3D" id="3.30.700.10">
    <property type="entry name" value="Glycoprotein, Type 4 Pilin"/>
    <property type="match status" value="1"/>
</dbReference>
<dbReference type="InterPro" id="IPR001915">
    <property type="entry name" value="Peptidase_M48"/>
</dbReference>
<evidence type="ECO:0000256" key="1">
    <source>
        <dbReference type="ARBA" id="ARBA00001947"/>
    </source>
</evidence>
<dbReference type="PANTHER" id="PTHR43221:SF1">
    <property type="entry name" value="PROTEASE HTPX"/>
    <property type="match status" value="1"/>
</dbReference>
<dbReference type="STRING" id="1349767.GJA_4841"/>
<evidence type="ECO:0000256" key="12">
    <source>
        <dbReference type="SAM" id="MobiDB-lite"/>
    </source>
</evidence>
<evidence type="ECO:0000256" key="5">
    <source>
        <dbReference type="ARBA" id="ARBA00022692"/>
    </source>
</evidence>
<keyword evidence="5 13" id="KW-0812">Transmembrane</keyword>
<organism evidence="15 16">
    <name type="scientific">Janthinobacterium agaricidamnosum NBRC 102515 = DSM 9628</name>
    <dbReference type="NCBI Taxonomy" id="1349767"/>
    <lineage>
        <taxon>Bacteria</taxon>
        <taxon>Pseudomonadati</taxon>
        <taxon>Pseudomonadota</taxon>
        <taxon>Betaproteobacteria</taxon>
        <taxon>Burkholderiales</taxon>
        <taxon>Oxalobacteraceae</taxon>
        <taxon>Janthinobacterium</taxon>
    </lineage>
</organism>
<dbReference type="RefSeq" id="WP_051781254.1">
    <property type="nucleotide sequence ID" value="NZ_BCTH01000076.1"/>
</dbReference>
<protein>
    <submittedName>
        <fullName evidence="15">Peptidase M48 family protein</fullName>
    </submittedName>
</protein>
<dbReference type="AlphaFoldDB" id="W0VCS8"/>
<keyword evidence="10" id="KW-0482">Metalloprotease</keyword>
<evidence type="ECO:0000256" key="10">
    <source>
        <dbReference type="ARBA" id="ARBA00023049"/>
    </source>
</evidence>
<gene>
    <name evidence="15" type="ORF">GJA_4841</name>
</gene>
<dbReference type="eggNOG" id="COG0501">
    <property type="taxonomic scope" value="Bacteria"/>
</dbReference>
<reference evidence="15 16" key="1">
    <citation type="journal article" date="2015" name="Genome Announc.">
        <title>Genome Sequence of Mushroom Soft-Rot Pathogen Janthinobacterium agaricidamnosum.</title>
        <authorList>
            <person name="Graupner K."/>
            <person name="Lackner G."/>
            <person name="Hertweck C."/>
        </authorList>
    </citation>
    <scope>NUCLEOTIDE SEQUENCE [LARGE SCALE GENOMIC DNA]</scope>
    <source>
        <strain evidence="16">NBRC 102515 / DSM 9628</strain>
    </source>
</reference>
<dbReference type="Pfam" id="PF01435">
    <property type="entry name" value="Peptidase_M48"/>
    <property type="match status" value="1"/>
</dbReference>
<proteinExistence type="predicted"/>
<keyword evidence="16" id="KW-1185">Reference proteome</keyword>
<dbReference type="PATRIC" id="fig|1349767.4.peg.1465"/>
<dbReference type="Proteomes" id="UP000027604">
    <property type="component" value="Chromosome I"/>
</dbReference>
<keyword evidence="3" id="KW-1003">Cell membrane</keyword>
<evidence type="ECO:0000256" key="3">
    <source>
        <dbReference type="ARBA" id="ARBA00022475"/>
    </source>
</evidence>
<dbReference type="CDD" id="cd07325">
    <property type="entry name" value="M48_Ste24p_like"/>
    <property type="match status" value="1"/>
</dbReference>
<evidence type="ECO:0000256" key="4">
    <source>
        <dbReference type="ARBA" id="ARBA00022670"/>
    </source>
</evidence>
<dbReference type="GO" id="GO:0006508">
    <property type="term" value="P:proteolysis"/>
    <property type="evidence" value="ECO:0007669"/>
    <property type="project" value="UniProtKB-KW"/>
</dbReference>
<evidence type="ECO:0000256" key="11">
    <source>
        <dbReference type="ARBA" id="ARBA00023136"/>
    </source>
</evidence>
<dbReference type="OrthoDB" id="9810445at2"/>
<dbReference type="GO" id="GO:0004222">
    <property type="term" value="F:metalloendopeptidase activity"/>
    <property type="evidence" value="ECO:0007669"/>
    <property type="project" value="InterPro"/>
</dbReference>
<evidence type="ECO:0000256" key="8">
    <source>
        <dbReference type="ARBA" id="ARBA00022833"/>
    </source>
</evidence>
<keyword evidence="11 13" id="KW-0472">Membrane</keyword>
<dbReference type="GO" id="GO:0005886">
    <property type="term" value="C:plasma membrane"/>
    <property type="evidence" value="ECO:0007669"/>
    <property type="project" value="UniProtKB-SubCell"/>
</dbReference>
<dbReference type="KEGG" id="jag:GJA_4841"/>
<accession>W0VCS8</accession>
<feature type="transmembrane region" description="Helical" evidence="13">
    <location>
        <begin position="284"/>
        <end position="308"/>
    </location>
</feature>
<feature type="region of interest" description="Disordered" evidence="12">
    <location>
        <begin position="437"/>
        <end position="459"/>
    </location>
</feature>
<comment type="cofactor">
    <cofactor evidence="1">
        <name>Zn(2+)</name>
        <dbReference type="ChEBI" id="CHEBI:29105"/>
    </cofactor>
</comment>
<evidence type="ECO:0000256" key="7">
    <source>
        <dbReference type="ARBA" id="ARBA00022801"/>
    </source>
</evidence>
<keyword evidence="6" id="KW-0479">Metal-binding</keyword>